<dbReference type="PROSITE" id="PS00028">
    <property type="entry name" value="ZINC_FINGER_C2H2_1"/>
    <property type="match status" value="2"/>
</dbReference>
<dbReference type="InterPro" id="IPR006612">
    <property type="entry name" value="THAP_Znf"/>
</dbReference>
<evidence type="ECO:0000259" key="13">
    <source>
        <dbReference type="PROSITE" id="PS50950"/>
    </source>
</evidence>
<evidence type="ECO:0000256" key="5">
    <source>
        <dbReference type="ARBA" id="ARBA00022833"/>
    </source>
</evidence>
<feature type="domain" description="THAP-type" evidence="13">
    <location>
        <begin position="1"/>
        <end position="81"/>
    </location>
</feature>
<sequence>MSACCVTGCKNRDSSSSKLKFYRIPTGTRPFQANRRKLWLQRIREVNGEEIRANAKVCGAHFISKEASLEHDSPDFVPSVFPSTKQSPKRKVKRDYGSRKRWPRAAKMKTEEETTSPRADSPEELQTSDLFEEIQKSPTPSLQEAGESLTEETETETTLSPNKTASPFKAPTGVLQPNMSPVVFLKHVFLPAGGFKCEQCNQNFTNVSQLMKHKKLHEEHVEEQEEHVEEQEEHEEEIEENASFVCESCGKIFSGRALFSGHECELSFPCNMCDRAFATSQNLKRHKLQHVRDDRKCRECGTMFCKRHKQTVVVSVAESAPVWEEEPSVAEPKNVYLMSERVQEGAIPSASHTVSLPKIHPMLIPVPLSLEPPLIGRLKPRMCDVLQLSIKPLPPPPPPLRPSLQLFSPRFLTSALLQVDRNYDYMLSKPMPVKKNIVKEEPQELPLVLPAEISVENIKKEQTAYDMEFAI</sequence>
<dbReference type="InterPro" id="IPR036236">
    <property type="entry name" value="Znf_C2H2_sf"/>
</dbReference>
<feature type="domain" description="C2H2-type" evidence="12">
    <location>
        <begin position="268"/>
        <end position="295"/>
    </location>
</feature>
<gene>
    <name evidence="14" type="ORF">OYC64_014229</name>
</gene>
<keyword evidence="10" id="KW-0175">Coiled coil</keyword>
<comment type="subcellular location">
    <subcellularLocation>
        <location evidence="1">Nucleus</location>
    </subcellularLocation>
</comment>
<dbReference type="Gene3D" id="3.30.160.60">
    <property type="entry name" value="Classic Zinc Finger"/>
    <property type="match status" value="2"/>
</dbReference>
<dbReference type="PROSITE" id="PS50950">
    <property type="entry name" value="ZF_THAP"/>
    <property type="match status" value="1"/>
</dbReference>
<evidence type="ECO:0000256" key="11">
    <source>
        <dbReference type="SAM" id="MobiDB-lite"/>
    </source>
</evidence>
<feature type="compositionally biased region" description="Basic residues" evidence="11">
    <location>
        <begin position="87"/>
        <end position="107"/>
    </location>
</feature>
<dbReference type="SMART" id="SM00355">
    <property type="entry name" value="ZnF_C2H2"/>
    <property type="match status" value="2"/>
</dbReference>
<keyword evidence="6 9" id="KW-0238">DNA-binding</keyword>
<protein>
    <submittedName>
        <fullName evidence="14">Uncharacterized protein</fullName>
    </submittedName>
</protein>
<dbReference type="InterPro" id="IPR013087">
    <property type="entry name" value="Znf_C2H2_type"/>
</dbReference>
<dbReference type="SUPFAM" id="SSF57716">
    <property type="entry name" value="Glucocorticoid receptor-like (DNA-binding domain)"/>
    <property type="match status" value="1"/>
</dbReference>
<dbReference type="PANTHER" id="PTHR24376">
    <property type="entry name" value="ZINC FINGER PROTEIN"/>
    <property type="match status" value="1"/>
</dbReference>
<dbReference type="GO" id="GO:0005634">
    <property type="term" value="C:nucleus"/>
    <property type="evidence" value="ECO:0007669"/>
    <property type="project" value="UniProtKB-SubCell"/>
</dbReference>
<reference evidence="14 15" key="1">
    <citation type="journal article" date="2022" name="G3 (Bethesda)">
        <title>Evaluating Illumina-, Nanopore-, and PacBio-based genome assembly strategies with the bald notothen, Trematomus borchgrevinki.</title>
        <authorList>
            <person name="Rayamajhi N."/>
            <person name="Cheng C.C."/>
            <person name="Catchen J.M."/>
        </authorList>
    </citation>
    <scope>NUCLEOTIDE SEQUENCE [LARGE SCALE GENOMIC DNA]</scope>
    <source>
        <strain evidence="14">AGRC-2024</strain>
    </source>
</reference>
<dbReference type="PANTHER" id="PTHR24376:SF235">
    <property type="entry name" value="C2H2-TYPE DOMAIN-CONTAINING PROTEIN"/>
    <property type="match status" value="1"/>
</dbReference>
<keyword evidence="5" id="KW-0862">Zinc</keyword>
<evidence type="ECO:0000313" key="15">
    <source>
        <dbReference type="Proteomes" id="UP001619887"/>
    </source>
</evidence>
<evidence type="ECO:0000313" key="14">
    <source>
        <dbReference type="EMBL" id="KAL3059577.1"/>
    </source>
</evidence>
<dbReference type="Proteomes" id="UP001619887">
    <property type="component" value="Unassembled WGS sequence"/>
</dbReference>
<evidence type="ECO:0000256" key="3">
    <source>
        <dbReference type="ARBA" id="ARBA00022737"/>
    </source>
</evidence>
<evidence type="ECO:0000256" key="9">
    <source>
        <dbReference type="PROSITE-ProRule" id="PRU00309"/>
    </source>
</evidence>
<dbReference type="GO" id="GO:0003677">
    <property type="term" value="F:DNA binding"/>
    <property type="evidence" value="ECO:0007669"/>
    <property type="project" value="UniProtKB-UniRule"/>
</dbReference>
<feature type="coiled-coil region" evidence="10">
    <location>
        <begin position="213"/>
        <end position="241"/>
    </location>
</feature>
<keyword evidence="3" id="KW-0677">Repeat</keyword>
<organism evidence="14 15">
    <name type="scientific">Pagothenia borchgrevinki</name>
    <name type="common">Bald rockcod</name>
    <name type="synonym">Trematomus borchgrevinki</name>
    <dbReference type="NCBI Taxonomy" id="8213"/>
    <lineage>
        <taxon>Eukaryota</taxon>
        <taxon>Metazoa</taxon>
        <taxon>Chordata</taxon>
        <taxon>Craniata</taxon>
        <taxon>Vertebrata</taxon>
        <taxon>Euteleostomi</taxon>
        <taxon>Actinopterygii</taxon>
        <taxon>Neopterygii</taxon>
        <taxon>Teleostei</taxon>
        <taxon>Neoteleostei</taxon>
        <taxon>Acanthomorphata</taxon>
        <taxon>Eupercaria</taxon>
        <taxon>Perciformes</taxon>
        <taxon>Notothenioidei</taxon>
        <taxon>Nototheniidae</taxon>
        <taxon>Pagothenia</taxon>
    </lineage>
</organism>
<dbReference type="SMART" id="SM00980">
    <property type="entry name" value="THAP"/>
    <property type="match status" value="1"/>
</dbReference>
<dbReference type="Pfam" id="PF00096">
    <property type="entry name" value="zf-C2H2"/>
    <property type="match status" value="2"/>
</dbReference>
<evidence type="ECO:0000256" key="1">
    <source>
        <dbReference type="ARBA" id="ARBA00004123"/>
    </source>
</evidence>
<keyword evidence="15" id="KW-1185">Reference proteome</keyword>
<reference evidence="14 15" key="2">
    <citation type="journal article" date="2024" name="G3 (Bethesda)">
        <title>The genome of the cryopelagic Antarctic bald notothen, Trematomus borchgrevinki.</title>
        <authorList>
            <person name="Rayamajhi N."/>
            <person name="Rivera-Colon A.G."/>
            <person name="Minhas B.F."/>
            <person name="Cheng C.C."/>
            <person name="Catchen J.M."/>
        </authorList>
    </citation>
    <scope>NUCLEOTIDE SEQUENCE [LARGE SCALE GENOMIC DNA]</scope>
    <source>
        <strain evidence="14">AGRC-2024</strain>
    </source>
</reference>
<dbReference type="SUPFAM" id="SSF57667">
    <property type="entry name" value="beta-beta-alpha zinc fingers"/>
    <property type="match status" value="1"/>
</dbReference>
<accession>A0ABD2GZZ7</accession>
<dbReference type="Pfam" id="PF05485">
    <property type="entry name" value="THAP"/>
    <property type="match status" value="1"/>
</dbReference>
<evidence type="ECO:0000256" key="2">
    <source>
        <dbReference type="ARBA" id="ARBA00022723"/>
    </source>
</evidence>
<evidence type="ECO:0000259" key="12">
    <source>
        <dbReference type="PROSITE" id="PS50157"/>
    </source>
</evidence>
<evidence type="ECO:0000256" key="7">
    <source>
        <dbReference type="ARBA" id="ARBA00023242"/>
    </source>
</evidence>
<evidence type="ECO:0000256" key="8">
    <source>
        <dbReference type="PROSITE-ProRule" id="PRU00042"/>
    </source>
</evidence>
<dbReference type="PROSITE" id="PS50157">
    <property type="entry name" value="ZINC_FINGER_C2H2_2"/>
    <property type="match status" value="2"/>
</dbReference>
<feature type="region of interest" description="Disordered" evidence="11">
    <location>
        <begin position="77"/>
        <end position="174"/>
    </location>
</feature>
<dbReference type="EMBL" id="JBIYXZ010002073">
    <property type="protein sequence ID" value="KAL3059577.1"/>
    <property type="molecule type" value="Genomic_DNA"/>
</dbReference>
<dbReference type="AlphaFoldDB" id="A0ABD2GZZ7"/>
<evidence type="ECO:0000256" key="6">
    <source>
        <dbReference type="ARBA" id="ARBA00023125"/>
    </source>
</evidence>
<feature type="domain" description="C2H2-type" evidence="12">
    <location>
        <begin position="195"/>
        <end position="225"/>
    </location>
</feature>
<proteinExistence type="predicted"/>
<evidence type="ECO:0000256" key="4">
    <source>
        <dbReference type="ARBA" id="ARBA00022771"/>
    </source>
</evidence>
<evidence type="ECO:0000256" key="10">
    <source>
        <dbReference type="SAM" id="Coils"/>
    </source>
</evidence>
<comment type="caution">
    <text evidence="14">The sequence shown here is derived from an EMBL/GenBank/DDBJ whole genome shotgun (WGS) entry which is preliminary data.</text>
</comment>
<keyword evidence="4 8" id="KW-0863">Zinc-finger</keyword>
<keyword evidence="7" id="KW-0539">Nucleus</keyword>
<dbReference type="GO" id="GO:0008270">
    <property type="term" value="F:zinc ion binding"/>
    <property type="evidence" value="ECO:0007669"/>
    <property type="project" value="UniProtKB-KW"/>
</dbReference>
<keyword evidence="2" id="KW-0479">Metal-binding</keyword>
<name>A0ABD2GZZ7_PAGBO</name>